<accession>A0A119W0J6</accession>
<name>A0A119W0J6_9BURK</name>
<dbReference type="Pfam" id="PF19289">
    <property type="entry name" value="PmbA_TldD_3rd"/>
    <property type="match status" value="1"/>
</dbReference>
<feature type="domain" description="Metalloprotease TldD/E C-terminal" evidence="1">
    <location>
        <begin position="231"/>
        <end position="453"/>
    </location>
</feature>
<keyword evidence="2" id="KW-0645">Protease</keyword>
<dbReference type="PANTHER" id="PTHR43666:SF1">
    <property type="entry name" value="CONSERVED PROTEIN"/>
    <property type="match status" value="1"/>
</dbReference>
<reference evidence="2 3" key="1">
    <citation type="submission" date="2015-11" db="EMBL/GenBank/DDBJ databases">
        <title>Expanding the genomic diversity of Burkholderia species for the development of highly accurate diagnostics.</title>
        <authorList>
            <person name="Sahl J."/>
            <person name="Keim P."/>
            <person name="Wagner D."/>
        </authorList>
    </citation>
    <scope>NUCLEOTIDE SEQUENCE [LARGE SCALE GENOMIC DNA]</scope>
    <source>
        <strain evidence="2 3">MSMB1960WGS</strain>
    </source>
</reference>
<protein>
    <submittedName>
        <fullName evidence="2">Zn-dependent protease</fullName>
    </submittedName>
</protein>
<dbReference type="GeneID" id="93057850"/>
<dbReference type="InterPro" id="IPR036059">
    <property type="entry name" value="TldD/PmbA_sf"/>
</dbReference>
<evidence type="ECO:0000313" key="3">
    <source>
        <dbReference type="Proteomes" id="UP000068603"/>
    </source>
</evidence>
<proteinExistence type="predicted"/>
<gene>
    <name evidence="2" type="ORF">WT44_29890</name>
</gene>
<evidence type="ECO:0000259" key="1">
    <source>
        <dbReference type="Pfam" id="PF19289"/>
    </source>
</evidence>
<dbReference type="AlphaFoldDB" id="A0A119W0J6"/>
<dbReference type="Proteomes" id="UP000068603">
    <property type="component" value="Unassembled WGS sequence"/>
</dbReference>
<dbReference type="GO" id="GO:0008237">
    <property type="term" value="F:metallopeptidase activity"/>
    <property type="evidence" value="ECO:0007669"/>
    <property type="project" value="InterPro"/>
</dbReference>
<dbReference type="SUPFAM" id="SSF111283">
    <property type="entry name" value="Putative modulator of DNA gyrase, PmbA/TldD"/>
    <property type="match status" value="1"/>
</dbReference>
<dbReference type="RefSeq" id="WP_060149975.1">
    <property type="nucleotide sequence ID" value="NZ_CP156687.1"/>
</dbReference>
<sequence>MTGFDTVTTSTTTALDWRTHFLRIADEAERLKASGEMVLLWFAGETSDFVRFNEGRIRQTGRVVQGKLAVRLIDGARQASATSTLAGDPAADLPALAATLRALRDELRDASDDPHLLVDTSTWTQDTRRTGRLPDADALARVVAECARGLDFVGFYAGGSVARGFASSTGSRGWHEVENFDFNWSLYAPGGRAIKTAYVGDDWDDAVFARKVEAAAARLPVLGRAPKALAPGRYRTYFAPAAIYEMTYLIGWDGFSARAHQSARSALHKLHAGEVALDPRVSIAENLALDIVPAFNADGYRRDSVPLVVAGRSAERLVSARSAREYALAPNGANDDESPQSLTIAGGTLADDDALAALDTGLYVGNLWYLNFSDRMNCRMTGMTRFATFWVEGGEIVAPVDAMRFDDSFYRLFGPGLEQLGATPALQLNDAGWGERATGGAQVPGALVRGFELTL</sequence>
<evidence type="ECO:0000313" key="2">
    <source>
        <dbReference type="EMBL" id="KWA53066.1"/>
    </source>
</evidence>
<dbReference type="GO" id="GO:0006508">
    <property type="term" value="P:proteolysis"/>
    <property type="evidence" value="ECO:0007669"/>
    <property type="project" value="UniProtKB-KW"/>
</dbReference>
<keyword evidence="2" id="KW-0378">Hydrolase</keyword>
<dbReference type="PANTHER" id="PTHR43666">
    <property type="entry name" value="TLDD PROTEIN"/>
    <property type="match status" value="1"/>
</dbReference>
<dbReference type="STRING" id="1503054.WT74_16710"/>
<dbReference type="EMBL" id="LPHB01000086">
    <property type="protein sequence ID" value="KWA53066.1"/>
    <property type="molecule type" value="Genomic_DNA"/>
</dbReference>
<organism evidence="2">
    <name type="scientific">Burkholderia stagnalis</name>
    <dbReference type="NCBI Taxonomy" id="1503054"/>
    <lineage>
        <taxon>Bacteria</taxon>
        <taxon>Pseudomonadati</taxon>
        <taxon>Pseudomonadota</taxon>
        <taxon>Betaproteobacteria</taxon>
        <taxon>Burkholderiales</taxon>
        <taxon>Burkholderiaceae</taxon>
        <taxon>Burkholderia</taxon>
        <taxon>Burkholderia cepacia complex</taxon>
    </lineage>
</organism>
<dbReference type="InterPro" id="IPR045569">
    <property type="entry name" value="Metalloprtase-TldD/E_C"/>
</dbReference>
<comment type="caution">
    <text evidence="2">The sequence shown here is derived from an EMBL/GenBank/DDBJ whole genome shotgun (WGS) entry which is preliminary data.</text>
</comment>